<feature type="region of interest" description="Disordered" evidence="1">
    <location>
        <begin position="1"/>
        <end position="44"/>
    </location>
</feature>
<organism evidence="2 3">
    <name type="scientific">Microbacterium saperdae</name>
    <dbReference type="NCBI Taxonomy" id="69368"/>
    <lineage>
        <taxon>Bacteria</taxon>
        <taxon>Bacillati</taxon>
        <taxon>Actinomycetota</taxon>
        <taxon>Actinomycetes</taxon>
        <taxon>Micrococcales</taxon>
        <taxon>Microbacteriaceae</taxon>
        <taxon>Microbacterium</taxon>
    </lineage>
</organism>
<evidence type="ECO:0000256" key="1">
    <source>
        <dbReference type="SAM" id="MobiDB-lite"/>
    </source>
</evidence>
<proteinExistence type="predicted"/>
<dbReference type="AlphaFoldDB" id="A0A543BAU0"/>
<sequence length="44" mass="5009">MSKKSPQARDGKKVPQLSLKEKRLAKRSKQEPETFIKPRKSATA</sequence>
<accession>A0A543BAU0</accession>
<dbReference type="Proteomes" id="UP000317209">
    <property type="component" value="Unassembled WGS sequence"/>
</dbReference>
<comment type="caution">
    <text evidence="2">The sequence shown here is derived from an EMBL/GenBank/DDBJ whole genome shotgun (WGS) entry which is preliminary data.</text>
</comment>
<evidence type="ECO:0000313" key="2">
    <source>
        <dbReference type="EMBL" id="TQL81916.1"/>
    </source>
</evidence>
<dbReference type="RefSeq" id="WP_267901920.1">
    <property type="nucleotide sequence ID" value="NZ_VFOX01000002.1"/>
</dbReference>
<keyword evidence="3" id="KW-1185">Reference proteome</keyword>
<gene>
    <name evidence="2" type="ORF">FB560_3397</name>
</gene>
<name>A0A543BAU0_9MICO</name>
<protein>
    <submittedName>
        <fullName evidence="2">Uncharacterized protein</fullName>
    </submittedName>
</protein>
<reference evidence="2 3" key="1">
    <citation type="submission" date="2019-06" db="EMBL/GenBank/DDBJ databases">
        <title>Sequencing the genomes of 1000 actinobacteria strains.</title>
        <authorList>
            <person name="Klenk H.-P."/>
        </authorList>
    </citation>
    <scope>NUCLEOTIDE SEQUENCE [LARGE SCALE GENOMIC DNA]</scope>
    <source>
        <strain evidence="2 3">DSM 20169</strain>
    </source>
</reference>
<evidence type="ECO:0000313" key="3">
    <source>
        <dbReference type="Proteomes" id="UP000317209"/>
    </source>
</evidence>
<dbReference type="EMBL" id="VFOX01000002">
    <property type="protein sequence ID" value="TQL81916.1"/>
    <property type="molecule type" value="Genomic_DNA"/>
</dbReference>